<keyword evidence="1" id="KW-0812">Transmembrane</keyword>
<keyword evidence="1" id="KW-1133">Transmembrane helix</keyword>
<sequence>MRNQTRDTIIENDIIEKEIKGKIKNLNSLKTKKKKMLNRLRNLRRFLQLVIQQEVKIILRSSGGLIFIFSGKLNTYSLGISLPCTYTQITYTQIFLIFFINLLIPII</sequence>
<reference evidence="2" key="1">
    <citation type="submission" date="2021-05" db="EMBL/GenBank/DDBJ databases">
        <authorList>
            <person name="Alioto T."/>
            <person name="Alioto T."/>
            <person name="Gomez Garrido J."/>
        </authorList>
    </citation>
    <scope>NUCLEOTIDE SEQUENCE</scope>
</reference>
<evidence type="ECO:0000256" key="1">
    <source>
        <dbReference type="SAM" id="Phobius"/>
    </source>
</evidence>
<dbReference type="AlphaFoldDB" id="A0A8D8YX13"/>
<accession>A0A8D8YX13</accession>
<name>A0A8D8YX13_9HEMI</name>
<evidence type="ECO:0000313" key="2">
    <source>
        <dbReference type="EMBL" id="CAG6735991.1"/>
    </source>
</evidence>
<evidence type="ECO:0008006" key="3">
    <source>
        <dbReference type="Google" id="ProtNLM"/>
    </source>
</evidence>
<proteinExistence type="predicted"/>
<feature type="transmembrane region" description="Helical" evidence="1">
    <location>
        <begin position="89"/>
        <end position="106"/>
    </location>
</feature>
<protein>
    <recommendedName>
        <fullName evidence="3">Transmembrane protein</fullName>
    </recommendedName>
</protein>
<feature type="transmembrane region" description="Helical" evidence="1">
    <location>
        <begin position="46"/>
        <end position="69"/>
    </location>
</feature>
<dbReference type="EMBL" id="HBUF01397648">
    <property type="protein sequence ID" value="CAG6735991.1"/>
    <property type="molecule type" value="Transcribed_RNA"/>
</dbReference>
<keyword evidence="1" id="KW-0472">Membrane</keyword>
<organism evidence="2">
    <name type="scientific">Cacopsylla melanoneura</name>
    <dbReference type="NCBI Taxonomy" id="428564"/>
    <lineage>
        <taxon>Eukaryota</taxon>
        <taxon>Metazoa</taxon>
        <taxon>Ecdysozoa</taxon>
        <taxon>Arthropoda</taxon>
        <taxon>Hexapoda</taxon>
        <taxon>Insecta</taxon>
        <taxon>Pterygota</taxon>
        <taxon>Neoptera</taxon>
        <taxon>Paraneoptera</taxon>
        <taxon>Hemiptera</taxon>
        <taxon>Sternorrhyncha</taxon>
        <taxon>Psylloidea</taxon>
        <taxon>Psyllidae</taxon>
        <taxon>Psyllinae</taxon>
        <taxon>Cacopsylla</taxon>
    </lineage>
</organism>